<dbReference type="InterPro" id="IPR022388">
    <property type="entry name" value="CHP03808"/>
</dbReference>
<reference evidence="2 3" key="1">
    <citation type="submission" date="2014-09" db="EMBL/GenBank/DDBJ databases">
        <title>Draft genome of Bradyrhizobium japonicum Is-34.</title>
        <authorList>
            <person name="Tsurumaru H."/>
            <person name="Yamakawa T."/>
            <person name="Hashimoto S."/>
            <person name="Okizaki K."/>
            <person name="Kanesaki Y."/>
            <person name="Yoshikawa H."/>
            <person name="Yajima S."/>
        </authorList>
    </citation>
    <scope>NUCLEOTIDE SEQUENCE [LARGE SCALE GENOMIC DNA]</scope>
    <source>
        <strain evidence="2 3">Is-34</strain>
    </source>
</reference>
<dbReference type="eggNOG" id="COG5434">
    <property type="taxonomic scope" value="Bacteria"/>
</dbReference>
<sequence length="456" mass="46786">MDLNRRHLIGASTAGIAGALAMPADAARAAPLTSLLGRDATQYGVRPGSSEDQTRVLQRAIDDAARARMPLALPPGVYRSGLLRLPNGSQLIGVRGATKLIFTGGASAIQSDGSDSIGLTGISFDGGNIPLPTRRGLIHVLGGRDVRISDCEIIASGGSGIWLEQVSGDISGNIFTSIAVTAVVSFDARGLSVSRNTIIGTNDNGIEILRTAIGDDGTLVTDNRIEDIKAGPGGSGQYGNAINAFRAGNVIVRGNRIRNCDYSAVRGNSASNIHISGNSVSDVREVALYSEFAFEAAVIANNTVDGAAVGVSVCNFNEGGRIAVVQGNIIRNLIPKRPIGTAPDDDAGVGIYIEADSSVTGNVIENAPSYGIVAGWGKYLRDVAITGNVIRKALAGVGVSVVSGAGTALVNNNMISETPRGAVVGLDHARAVTSDLSADGAQHFAQLVVGGNAVRR</sequence>
<dbReference type="InterPro" id="IPR012334">
    <property type="entry name" value="Pectin_lyas_fold"/>
</dbReference>
<dbReference type="InterPro" id="IPR022444">
    <property type="entry name" value="Cofactor-bd_rpt"/>
</dbReference>
<dbReference type="InterPro" id="IPR011050">
    <property type="entry name" value="Pectin_lyase_fold/virulence"/>
</dbReference>
<dbReference type="InterPro" id="IPR039448">
    <property type="entry name" value="Beta_helix"/>
</dbReference>
<dbReference type="Proteomes" id="UP000030377">
    <property type="component" value="Unassembled WGS sequence"/>
</dbReference>
<accession>A0A0A3YYW1</accession>
<dbReference type="PROSITE" id="PS51318">
    <property type="entry name" value="TAT"/>
    <property type="match status" value="1"/>
</dbReference>
<dbReference type="NCBIfam" id="TIGR03807">
    <property type="entry name" value="RR_fam_repeat"/>
    <property type="match status" value="4"/>
</dbReference>
<dbReference type="Gene3D" id="2.160.20.10">
    <property type="entry name" value="Single-stranded right-handed beta-helix, Pectin lyase-like"/>
    <property type="match status" value="1"/>
</dbReference>
<evidence type="ECO:0000259" key="1">
    <source>
        <dbReference type="Pfam" id="PF13229"/>
    </source>
</evidence>
<dbReference type="EMBL" id="JRPN01000014">
    <property type="protein sequence ID" value="KGT78838.1"/>
    <property type="molecule type" value="Genomic_DNA"/>
</dbReference>
<dbReference type="AlphaFoldDB" id="A0A0A3YYW1"/>
<protein>
    <submittedName>
        <fullName evidence="2">Nitrous oxidase accessory protein</fullName>
    </submittedName>
</protein>
<evidence type="ECO:0000313" key="2">
    <source>
        <dbReference type="EMBL" id="KGT78838.1"/>
    </source>
</evidence>
<feature type="domain" description="Right handed beta helix" evidence="1">
    <location>
        <begin position="215"/>
        <end position="388"/>
    </location>
</feature>
<proteinExistence type="predicted"/>
<gene>
    <name evidence="2" type="ORF">MA20_15840</name>
</gene>
<dbReference type="SMART" id="SM00710">
    <property type="entry name" value="PbH1"/>
    <property type="match status" value="7"/>
</dbReference>
<dbReference type="InterPro" id="IPR006626">
    <property type="entry name" value="PbH1"/>
</dbReference>
<name>A0A0A3YYW1_BRAJP</name>
<dbReference type="Pfam" id="PF13229">
    <property type="entry name" value="Beta_helix"/>
    <property type="match status" value="2"/>
</dbReference>
<dbReference type="InterPro" id="IPR006311">
    <property type="entry name" value="TAT_signal"/>
</dbReference>
<dbReference type="STRING" id="375.BKD09_RS35115"/>
<dbReference type="SUPFAM" id="SSF51126">
    <property type="entry name" value="Pectin lyase-like"/>
    <property type="match status" value="1"/>
</dbReference>
<evidence type="ECO:0000313" key="3">
    <source>
        <dbReference type="Proteomes" id="UP000030377"/>
    </source>
</evidence>
<feature type="domain" description="Right handed beta helix" evidence="1">
    <location>
        <begin position="101"/>
        <end position="210"/>
    </location>
</feature>
<organism evidence="2 3">
    <name type="scientific">Bradyrhizobium japonicum</name>
    <dbReference type="NCBI Taxonomy" id="375"/>
    <lineage>
        <taxon>Bacteria</taxon>
        <taxon>Pseudomonadati</taxon>
        <taxon>Pseudomonadota</taxon>
        <taxon>Alphaproteobacteria</taxon>
        <taxon>Hyphomicrobiales</taxon>
        <taxon>Nitrobacteraceae</taxon>
        <taxon>Bradyrhizobium</taxon>
    </lineage>
</organism>
<dbReference type="RefSeq" id="WP_028159723.1">
    <property type="nucleotide sequence ID" value="NZ_JANUDC010000001.1"/>
</dbReference>
<dbReference type="NCBIfam" id="TIGR03808">
    <property type="entry name" value="RR_plus_rpt_1"/>
    <property type="match status" value="1"/>
</dbReference>
<comment type="caution">
    <text evidence="2">The sequence shown here is derived from an EMBL/GenBank/DDBJ whole genome shotgun (WGS) entry which is preliminary data.</text>
</comment>